<dbReference type="Proteomes" id="UP000887116">
    <property type="component" value="Unassembled WGS sequence"/>
</dbReference>
<feature type="compositionally biased region" description="Basic and acidic residues" evidence="1">
    <location>
        <begin position="77"/>
        <end position="91"/>
    </location>
</feature>
<evidence type="ECO:0000256" key="1">
    <source>
        <dbReference type="SAM" id="MobiDB-lite"/>
    </source>
</evidence>
<proteinExistence type="predicted"/>
<dbReference type="OrthoDB" id="10331196at2759"/>
<evidence type="ECO:0000313" key="2">
    <source>
        <dbReference type="EMBL" id="GFR33431.1"/>
    </source>
</evidence>
<organism evidence="2 3">
    <name type="scientific">Trichonephila clavata</name>
    <name type="common">Joro spider</name>
    <name type="synonym">Nephila clavata</name>
    <dbReference type="NCBI Taxonomy" id="2740835"/>
    <lineage>
        <taxon>Eukaryota</taxon>
        <taxon>Metazoa</taxon>
        <taxon>Ecdysozoa</taxon>
        <taxon>Arthropoda</taxon>
        <taxon>Chelicerata</taxon>
        <taxon>Arachnida</taxon>
        <taxon>Araneae</taxon>
        <taxon>Araneomorphae</taxon>
        <taxon>Entelegynae</taxon>
        <taxon>Araneoidea</taxon>
        <taxon>Nephilidae</taxon>
        <taxon>Trichonephila</taxon>
    </lineage>
</organism>
<name>A0A8X6M440_TRICU</name>
<feature type="region of interest" description="Disordered" evidence="1">
    <location>
        <begin position="77"/>
        <end position="99"/>
    </location>
</feature>
<dbReference type="EMBL" id="BMAO01039744">
    <property type="protein sequence ID" value="GFR33431.1"/>
    <property type="molecule type" value="Genomic_DNA"/>
</dbReference>
<sequence length="118" mass="14032">MKLLVSTLNFFSFQHTNDLNSKKNSLRVLRRRDIGNGKNQWNKRKWLRKCPTYGKELNKWASTKPSPKHIMKDEEKFGDRERAHTAHDGKKGRTVGRTRRRWKMFGPFTIGYSKEHTT</sequence>
<keyword evidence="3" id="KW-1185">Reference proteome</keyword>
<gene>
    <name evidence="2" type="ORF">TNCT_63051</name>
</gene>
<protein>
    <submittedName>
        <fullName evidence="2">Uncharacterized protein</fullName>
    </submittedName>
</protein>
<evidence type="ECO:0000313" key="3">
    <source>
        <dbReference type="Proteomes" id="UP000887116"/>
    </source>
</evidence>
<reference evidence="2" key="1">
    <citation type="submission" date="2020-07" db="EMBL/GenBank/DDBJ databases">
        <title>Multicomponent nature underlies the extraordinary mechanical properties of spider dragline silk.</title>
        <authorList>
            <person name="Kono N."/>
            <person name="Nakamura H."/>
            <person name="Mori M."/>
            <person name="Yoshida Y."/>
            <person name="Ohtoshi R."/>
            <person name="Malay A.D."/>
            <person name="Moran D.A.P."/>
            <person name="Tomita M."/>
            <person name="Numata K."/>
            <person name="Arakawa K."/>
        </authorList>
    </citation>
    <scope>NUCLEOTIDE SEQUENCE</scope>
</reference>
<comment type="caution">
    <text evidence="2">The sequence shown here is derived from an EMBL/GenBank/DDBJ whole genome shotgun (WGS) entry which is preliminary data.</text>
</comment>
<dbReference type="AlphaFoldDB" id="A0A8X6M440"/>
<accession>A0A8X6M440</accession>